<feature type="transmembrane region" description="Helical" evidence="8">
    <location>
        <begin position="44"/>
        <end position="68"/>
    </location>
</feature>
<evidence type="ECO:0000256" key="8">
    <source>
        <dbReference type="SAM" id="Phobius"/>
    </source>
</evidence>
<keyword evidence="4" id="KW-0732">Signal</keyword>
<sequence>ADFDNVTRASTTARPGWLCDLPSQRHWRGQETPSWETVRLHLRWFFLLHAYGFACSFFILAFYAFFSILNIRSLITSRPFMSTINVFLCLLGASRAGSLFIDPYNLKETMPAYFGSVMWDIGFPSIISAFSLVQLAFLHLTQLKLGPEKMRNKSCLSLIITAHFTCVVGFDIVLAIYHDFYLVRLIFETSFLVWGVFLCCTFLYAGYRVMALLRNMSGILLQRDLGTTQYKGIMQLAMLAPYNNLATSVAAALVPTLLAPNLHNRPGLLSSLDESTSRQARPPLSPRSLSKPSTSSMDETTNPSKSTYSRLDSSPSTSRQNSVLKMTQSQSAESGAEGGGEATKLKKNLSWRADEGVAADVLSKSKISFKRKKSKEEEEENQITAETTLLPQQDSVESGVPDLTLHTILNHIAYVNRAAAHSDSGLAPTPAHPTPASRKKQVTTVLRVTYATAILGLTLCLANLFQLYGPYGVSVSSDIRPWPWFCFQTLCRAVELAMGCAMANITKQPVTHRHQYLQHHYSHSIRIKQRESLFM</sequence>
<dbReference type="InterPro" id="IPR052836">
    <property type="entry name" value="PRRT_domain-containing"/>
</dbReference>
<feature type="compositionally biased region" description="Polar residues" evidence="7">
    <location>
        <begin position="297"/>
        <end position="327"/>
    </location>
</feature>
<protein>
    <recommendedName>
        <fullName evidence="9">Proline-rich transmembrane protein 3/4 domain-containing protein</fullName>
    </recommendedName>
</protein>
<reference evidence="10" key="1">
    <citation type="submission" date="2015-11" db="EMBL/GenBank/DDBJ databases">
        <title>De novo transcriptome assembly of four potential Pierce s Disease insect vectors from Arizona vineyards.</title>
        <authorList>
            <person name="Tassone E.E."/>
        </authorList>
    </citation>
    <scope>NUCLEOTIDE SEQUENCE</scope>
</reference>
<keyword evidence="6 8" id="KW-0472">Membrane</keyword>
<feature type="region of interest" description="Disordered" evidence="7">
    <location>
        <begin position="269"/>
        <end position="342"/>
    </location>
</feature>
<feature type="domain" description="Proline-rich transmembrane protein 3/4" evidence="9">
    <location>
        <begin position="432"/>
        <end position="515"/>
    </location>
</feature>
<evidence type="ECO:0000256" key="6">
    <source>
        <dbReference type="ARBA" id="ARBA00023136"/>
    </source>
</evidence>
<evidence type="ECO:0000313" key="10">
    <source>
        <dbReference type="EMBL" id="JAT16773.1"/>
    </source>
</evidence>
<evidence type="ECO:0000256" key="3">
    <source>
        <dbReference type="ARBA" id="ARBA00022692"/>
    </source>
</evidence>
<evidence type="ECO:0000256" key="7">
    <source>
        <dbReference type="SAM" id="MobiDB-lite"/>
    </source>
</evidence>
<feature type="transmembrane region" description="Helical" evidence="8">
    <location>
        <begin position="80"/>
        <end position="101"/>
    </location>
</feature>
<dbReference type="PANTHER" id="PTHR35578:SF6">
    <property type="entry name" value="PROLINE-RICH TRANSMEMBRANE PROTEIN 4"/>
    <property type="match status" value="1"/>
</dbReference>
<gene>
    <name evidence="10" type="ORF">g.21940</name>
</gene>
<comment type="subcellular location">
    <subcellularLocation>
        <location evidence="1">Membrane</location>
        <topology evidence="1">Multi-pass membrane protein</topology>
    </subcellularLocation>
</comment>
<evidence type="ECO:0000256" key="2">
    <source>
        <dbReference type="ARBA" id="ARBA00022553"/>
    </source>
</evidence>
<feature type="compositionally biased region" description="Low complexity" evidence="7">
    <location>
        <begin position="286"/>
        <end position="296"/>
    </location>
</feature>
<evidence type="ECO:0000256" key="1">
    <source>
        <dbReference type="ARBA" id="ARBA00004141"/>
    </source>
</evidence>
<keyword evidence="2" id="KW-0597">Phosphoprotein</keyword>
<dbReference type="PANTHER" id="PTHR35578">
    <property type="entry name" value="PROLINE-RICH TRANSMEMBRANE PROTEIN 4-RELATED"/>
    <property type="match status" value="1"/>
</dbReference>
<keyword evidence="5 8" id="KW-1133">Transmembrane helix</keyword>
<proteinExistence type="predicted"/>
<feature type="transmembrane region" description="Helical" evidence="8">
    <location>
        <begin position="121"/>
        <end position="143"/>
    </location>
</feature>
<dbReference type="Pfam" id="PF25987">
    <property type="entry name" value="PRRT3"/>
    <property type="match status" value="2"/>
</dbReference>
<name>A0A1B6KZ87_9HEMI</name>
<evidence type="ECO:0000256" key="4">
    <source>
        <dbReference type="ARBA" id="ARBA00022729"/>
    </source>
</evidence>
<evidence type="ECO:0000259" key="9">
    <source>
        <dbReference type="Pfam" id="PF25987"/>
    </source>
</evidence>
<feature type="transmembrane region" description="Helical" evidence="8">
    <location>
        <begin position="189"/>
        <end position="207"/>
    </location>
</feature>
<organism evidence="10">
    <name type="scientific">Graphocephala atropunctata</name>
    <dbReference type="NCBI Taxonomy" id="36148"/>
    <lineage>
        <taxon>Eukaryota</taxon>
        <taxon>Metazoa</taxon>
        <taxon>Ecdysozoa</taxon>
        <taxon>Arthropoda</taxon>
        <taxon>Hexapoda</taxon>
        <taxon>Insecta</taxon>
        <taxon>Pterygota</taxon>
        <taxon>Neoptera</taxon>
        <taxon>Paraneoptera</taxon>
        <taxon>Hemiptera</taxon>
        <taxon>Auchenorrhyncha</taxon>
        <taxon>Membracoidea</taxon>
        <taxon>Cicadellidae</taxon>
        <taxon>Cicadellinae</taxon>
        <taxon>Cicadellini</taxon>
        <taxon>Graphocephala</taxon>
    </lineage>
</organism>
<accession>A0A1B6KZ87</accession>
<feature type="domain" description="Proline-rich transmembrane protein 3/4" evidence="9">
    <location>
        <begin position="31"/>
        <end position="216"/>
    </location>
</feature>
<feature type="transmembrane region" description="Helical" evidence="8">
    <location>
        <begin position="155"/>
        <end position="177"/>
    </location>
</feature>
<dbReference type="EMBL" id="GEBQ01023204">
    <property type="protein sequence ID" value="JAT16773.1"/>
    <property type="molecule type" value="Transcribed_RNA"/>
</dbReference>
<feature type="non-terminal residue" evidence="10">
    <location>
        <position position="1"/>
    </location>
</feature>
<evidence type="ECO:0000256" key="5">
    <source>
        <dbReference type="ARBA" id="ARBA00022989"/>
    </source>
</evidence>
<dbReference type="InterPro" id="IPR059081">
    <property type="entry name" value="PRRT3-4"/>
</dbReference>
<keyword evidence="3 8" id="KW-0812">Transmembrane</keyword>
<dbReference type="AlphaFoldDB" id="A0A1B6KZ87"/>
<feature type="transmembrane region" description="Helical" evidence="8">
    <location>
        <begin position="448"/>
        <end position="469"/>
    </location>
</feature>